<dbReference type="EMBL" id="AHXC01000003">
    <property type="protein sequence ID" value="ELB03380.1"/>
    <property type="molecule type" value="Genomic_DNA"/>
</dbReference>
<comment type="caution">
    <text evidence="1">The sequence shown here is derived from an EMBL/GenBank/DDBJ whole genome shotgun (WGS) entry which is preliminary data.</text>
</comment>
<proteinExistence type="predicted"/>
<evidence type="ECO:0000313" key="2">
    <source>
        <dbReference type="Proteomes" id="UP000010553"/>
    </source>
</evidence>
<organism evidence="1 2">
    <name type="scientific">Enterococcus faecium EnGen0003</name>
    <dbReference type="NCBI Taxonomy" id="1138901"/>
    <lineage>
        <taxon>Bacteria</taxon>
        <taxon>Bacillati</taxon>
        <taxon>Bacillota</taxon>
        <taxon>Bacilli</taxon>
        <taxon>Lactobacillales</taxon>
        <taxon>Enterococcaceae</taxon>
        <taxon>Enterococcus</taxon>
    </lineage>
</organism>
<protein>
    <submittedName>
        <fullName evidence="1">Uncharacterized protein</fullName>
    </submittedName>
</protein>
<accession>A0A828ZWW3</accession>
<dbReference type="Proteomes" id="UP000010553">
    <property type="component" value="Unassembled WGS sequence"/>
</dbReference>
<name>A0A828ZWW3_ENTFC</name>
<sequence>MRNEQIEIEGWTLDERPLDTIFCFYHPESKQAFDILVTDQSKITPYYSGEEDENGINSFPAKTIKEAIEKYMIE</sequence>
<dbReference type="AlphaFoldDB" id="A0A828ZWW3"/>
<gene>
    <name evidence="1" type="ORF">OIE_03341</name>
</gene>
<evidence type="ECO:0000313" key="1">
    <source>
        <dbReference type="EMBL" id="ELB03380.1"/>
    </source>
</evidence>
<reference evidence="1 2" key="1">
    <citation type="submission" date="2012-12" db="EMBL/GenBank/DDBJ databases">
        <title>The Genome Sequence of Enterococcus faecium E1590.</title>
        <authorList>
            <consortium name="The Broad Institute Genome Sequencing Platform"/>
            <consortium name="The Broad Institute Genome Sequencing Center for Infectious Disease"/>
            <person name="Earl A.M."/>
            <person name="Gilmore M.S."/>
            <person name="van Schaik W."/>
            <person name="Lebreton F."/>
            <person name="Willems R.J."/>
            <person name="Walker B."/>
            <person name="Young S.K."/>
            <person name="Zeng Q."/>
            <person name="Gargeya S."/>
            <person name="Fitzgerald M."/>
            <person name="Haas B."/>
            <person name="Abouelleil A."/>
            <person name="Alvarado L."/>
            <person name="Arachchi H.M."/>
            <person name="Berlin A.M."/>
            <person name="Chapman S.B."/>
            <person name="Dewar J."/>
            <person name="Goldberg J."/>
            <person name="Griggs A."/>
            <person name="Gujja S."/>
            <person name="Hansen M."/>
            <person name="Howarth C."/>
            <person name="Imamovic A."/>
            <person name="Larimer J."/>
            <person name="McCowan C."/>
            <person name="Murphy C."/>
            <person name="Neiman D."/>
            <person name="Pearson M."/>
            <person name="Priest M."/>
            <person name="Roberts A."/>
            <person name="Saif S."/>
            <person name="Shea T."/>
            <person name="Sisk P."/>
            <person name="Sykes S."/>
            <person name="Wortman J."/>
            <person name="Nusbaum C."/>
            <person name="Birren B."/>
        </authorList>
    </citation>
    <scope>NUCLEOTIDE SEQUENCE [LARGE SCALE GENOMIC DNA]</scope>
    <source>
        <strain evidence="1 2">E1590</strain>
    </source>
</reference>
<dbReference type="RefSeq" id="WP_002334767.1">
    <property type="nucleotide sequence ID" value="NZ_KB029685.1"/>
</dbReference>